<protein>
    <submittedName>
        <fullName evidence="1">Uncharacterized protein</fullName>
    </submittedName>
</protein>
<reference evidence="1 2" key="1">
    <citation type="submission" date="2018-11" db="EMBL/GenBank/DDBJ databases">
        <authorList>
            <consortium name="Pathogen Informatics"/>
        </authorList>
    </citation>
    <scope>NUCLEOTIDE SEQUENCE [LARGE SCALE GENOMIC DNA]</scope>
    <source>
        <strain>Denwood</strain>
        <strain evidence="2">Zambia</strain>
    </source>
</reference>
<keyword evidence="2" id="KW-1185">Reference proteome</keyword>
<dbReference type="Gene3D" id="1.10.510.10">
    <property type="entry name" value="Transferase(Phosphotransferase) domain 1"/>
    <property type="match status" value="1"/>
</dbReference>
<dbReference type="AlphaFoldDB" id="A0A183Q8E8"/>
<evidence type="ECO:0000313" key="2">
    <source>
        <dbReference type="Proteomes" id="UP000269396"/>
    </source>
</evidence>
<dbReference type="EMBL" id="UZAL01055552">
    <property type="protein sequence ID" value="VDP88911.1"/>
    <property type="molecule type" value="Genomic_DNA"/>
</dbReference>
<name>A0A183Q8E8_9TREM</name>
<organism evidence="1 2">
    <name type="scientific">Schistosoma mattheei</name>
    <dbReference type="NCBI Taxonomy" id="31246"/>
    <lineage>
        <taxon>Eukaryota</taxon>
        <taxon>Metazoa</taxon>
        <taxon>Spiralia</taxon>
        <taxon>Lophotrochozoa</taxon>
        <taxon>Platyhelminthes</taxon>
        <taxon>Trematoda</taxon>
        <taxon>Digenea</taxon>
        <taxon>Strigeidida</taxon>
        <taxon>Schistosomatoidea</taxon>
        <taxon>Schistosomatidae</taxon>
        <taxon>Schistosoma</taxon>
    </lineage>
</organism>
<dbReference type="STRING" id="31246.A0A183Q8E8"/>
<dbReference type="Proteomes" id="UP000269396">
    <property type="component" value="Unassembled WGS sequence"/>
</dbReference>
<dbReference type="InterPro" id="IPR011009">
    <property type="entry name" value="Kinase-like_dom_sf"/>
</dbReference>
<accession>A0A183Q8E8</accession>
<sequence length="137" mass="15498">MVSCRCSAIRLYEKKFAGLPPLLRKTTIKSTNLTNDNSAQTTELSNGKPVIALSSTHIFPTSAYDLLARLLEPCPQKRITAQDALRHPYFCNTKTQRHSIIPLKYPNIQSNSLLHKRTSRSSFCESTTNFIPRPQFC</sequence>
<evidence type="ECO:0000313" key="1">
    <source>
        <dbReference type="EMBL" id="VDP88911.1"/>
    </source>
</evidence>
<gene>
    <name evidence="1" type="ORF">SMTD_LOCUS22884</name>
</gene>
<proteinExistence type="predicted"/>
<dbReference type="SUPFAM" id="SSF56112">
    <property type="entry name" value="Protein kinase-like (PK-like)"/>
    <property type="match status" value="1"/>
</dbReference>